<gene>
    <name evidence="6" type="ORF">BGL_1c31540</name>
</gene>
<feature type="domain" description="HTH tetR-type" evidence="5">
    <location>
        <begin position="9"/>
        <end position="69"/>
    </location>
</feature>
<feature type="DNA-binding region" description="H-T-H motif" evidence="4">
    <location>
        <begin position="32"/>
        <end position="51"/>
    </location>
</feature>
<organism evidence="6 7">
    <name type="scientific">Burkholderia plantarii</name>
    <dbReference type="NCBI Taxonomy" id="41899"/>
    <lineage>
        <taxon>Bacteria</taxon>
        <taxon>Pseudomonadati</taxon>
        <taxon>Pseudomonadota</taxon>
        <taxon>Betaproteobacteria</taxon>
        <taxon>Burkholderiales</taxon>
        <taxon>Burkholderiaceae</taxon>
        <taxon>Burkholderia</taxon>
    </lineage>
</organism>
<dbReference type="PANTHER" id="PTHR47506">
    <property type="entry name" value="TRANSCRIPTIONAL REGULATORY PROTEIN"/>
    <property type="match status" value="1"/>
</dbReference>
<evidence type="ECO:0000256" key="3">
    <source>
        <dbReference type="ARBA" id="ARBA00023163"/>
    </source>
</evidence>
<dbReference type="Gene3D" id="1.10.357.10">
    <property type="entry name" value="Tetracycline Repressor, domain 2"/>
    <property type="match status" value="1"/>
</dbReference>
<dbReference type="Gene3D" id="1.10.10.60">
    <property type="entry name" value="Homeodomain-like"/>
    <property type="match status" value="1"/>
</dbReference>
<dbReference type="PRINTS" id="PR00455">
    <property type="entry name" value="HTHTETR"/>
</dbReference>
<dbReference type="PROSITE" id="PS50977">
    <property type="entry name" value="HTH_TETR_2"/>
    <property type="match status" value="1"/>
</dbReference>
<reference evidence="6 7" key="2">
    <citation type="journal article" date="2016" name="Appl. Microbiol. Biotechnol.">
        <title>Mutations improving production and secretion of extracellular lipase by Burkholderia glumae PG1.</title>
        <authorList>
            <person name="Knapp A."/>
            <person name="Voget S."/>
            <person name="Gao R."/>
            <person name="Zaburannyi N."/>
            <person name="Krysciak D."/>
            <person name="Breuer M."/>
            <person name="Hauer B."/>
            <person name="Streit W.R."/>
            <person name="Muller R."/>
            <person name="Daniel R."/>
            <person name="Jaeger K.E."/>
        </authorList>
    </citation>
    <scope>NUCLEOTIDE SEQUENCE [LARGE SCALE GENOMIC DNA]</scope>
    <source>
        <strain evidence="6 7">PG1</strain>
    </source>
</reference>
<dbReference type="AlphaFoldDB" id="A0A0B6RZM9"/>
<evidence type="ECO:0000256" key="1">
    <source>
        <dbReference type="ARBA" id="ARBA00023015"/>
    </source>
</evidence>
<protein>
    <submittedName>
        <fullName evidence="6">Transcriptional regulator, TetR family</fullName>
    </submittedName>
</protein>
<keyword evidence="7" id="KW-1185">Reference proteome</keyword>
<dbReference type="GO" id="GO:0003677">
    <property type="term" value="F:DNA binding"/>
    <property type="evidence" value="ECO:0007669"/>
    <property type="project" value="UniProtKB-UniRule"/>
</dbReference>
<evidence type="ECO:0000256" key="2">
    <source>
        <dbReference type="ARBA" id="ARBA00023125"/>
    </source>
</evidence>
<evidence type="ECO:0000256" key="4">
    <source>
        <dbReference type="PROSITE-ProRule" id="PRU00335"/>
    </source>
</evidence>
<reference evidence="7" key="1">
    <citation type="submission" date="2011-03" db="EMBL/GenBank/DDBJ databases">
        <authorList>
            <person name="Voget S."/>
            <person name="Streit W.R."/>
            <person name="Jaeger K.E."/>
            <person name="Daniel R."/>
        </authorList>
    </citation>
    <scope>NUCLEOTIDE SEQUENCE [LARGE SCALE GENOMIC DNA]</scope>
    <source>
        <strain evidence="7">PG1</strain>
    </source>
</reference>
<keyword evidence="1" id="KW-0805">Transcription regulation</keyword>
<dbReference type="Pfam" id="PF00440">
    <property type="entry name" value="TetR_N"/>
    <property type="match status" value="1"/>
</dbReference>
<dbReference type="PANTHER" id="PTHR47506:SF7">
    <property type="entry name" value="TRANSCRIPTIONAL REGULATORY PROTEIN"/>
    <property type="match status" value="1"/>
</dbReference>
<dbReference type="EMBL" id="CP002580">
    <property type="protein sequence ID" value="AJK47629.1"/>
    <property type="molecule type" value="Genomic_DNA"/>
</dbReference>
<dbReference type="InterPro" id="IPR009057">
    <property type="entry name" value="Homeodomain-like_sf"/>
</dbReference>
<keyword evidence="2 4" id="KW-0238">DNA-binding</keyword>
<evidence type="ECO:0000313" key="7">
    <source>
        <dbReference type="Proteomes" id="UP000031838"/>
    </source>
</evidence>
<dbReference type="KEGG" id="bgp:BGL_1c31540"/>
<evidence type="ECO:0000259" key="5">
    <source>
        <dbReference type="PROSITE" id="PS50977"/>
    </source>
</evidence>
<evidence type="ECO:0000313" key="6">
    <source>
        <dbReference type="EMBL" id="AJK47629.1"/>
    </source>
</evidence>
<proteinExistence type="predicted"/>
<dbReference type="RefSeq" id="WP_042625918.1">
    <property type="nucleotide sequence ID" value="NZ_CP002580.1"/>
</dbReference>
<dbReference type="Proteomes" id="UP000031838">
    <property type="component" value="Chromosome 1"/>
</dbReference>
<dbReference type="InterPro" id="IPR036271">
    <property type="entry name" value="Tet_transcr_reg_TetR-rel_C_sf"/>
</dbReference>
<keyword evidence="3" id="KW-0804">Transcription</keyword>
<dbReference type="SUPFAM" id="SSF48498">
    <property type="entry name" value="Tetracyclin repressor-like, C-terminal domain"/>
    <property type="match status" value="1"/>
</dbReference>
<dbReference type="HOGENOM" id="CLU_069356_28_2_4"/>
<sequence length="194" mass="21013">MRYTAEHKQETRARILAAAAQLFRREGYEGAGISGLTEAAGVTNGAFYGHFKSKGDAFRTIVQLGLEQLRGGVASLKQQHGSRWLKRFVEFYLGTKRTCDLGQACALQSLSPEVMRAEEPIRAAYEEELRRLIDEVAGGLPHGKPGERQDAAIATLALLAGGVTLARAVADPQLSERIAKAVSRAALELAPREP</sequence>
<dbReference type="SUPFAM" id="SSF46689">
    <property type="entry name" value="Homeodomain-like"/>
    <property type="match status" value="1"/>
</dbReference>
<name>A0A0B6RZM9_BURPL</name>
<accession>A0A0B6RZM9</accession>
<dbReference type="InterPro" id="IPR001647">
    <property type="entry name" value="HTH_TetR"/>
</dbReference>